<evidence type="ECO:0000313" key="7">
    <source>
        <dbReference type="EMBL" id="RJX36765.1"/>
    </source>
</evidence>
<evidence type="ECO:0000256" key="4">
    <source>
        <dbReference type="ARBA" id="ARBA00022989"/>
    </source>
</evidence>
<keyword evidence="2" id="KW-1003">Cell membrane</keyword>
<evidence type="ECO:0000256" key="6">
    <source>
        <dbReference type="SAM" id="Phobius"/>
    </source>
</evidence>
<feature type="transmembrane region" description="Helical" evidence="6">
    <location>
        <begin position="169"/>
        <end position="188"/>
    </location>
</feature>
<evidence type="ECO:0000256" key="2">
    <source>
        <dbReference type="ARBA" id="ARBA00022475"/>
    </source>
</evidence>
<feature type="transmembrane region" description="Helical" evidence="6">
    <location>
        <begin position="57"/>
        <end position="81"/>
    </location>
</feature>
<protein>
    <submittedName>
        <fullName evidence="7">Polysaccharide biosynthesis protein</fullName>
    </submittedName>
</protein>
<proteinExistence type="predicted"/>
<dbReference type="OrthoDB" id="9775950at2"/>
<feature type="transmembrane region" description="Helical" evidence="6">
    <location>
        <begin position="243"/>
        <end position="267"/>
    </location>
</feature>
<feature type="transmembrane region" description="Helical" evidence="6">
    <location>
        <begin position="194"/>
        <end position="214"/>
    </location>
</feature>
<comment type="subcellular location">
    <subcellularLocation>
        <location evidence="1">Cell membrane</location>
        <topology evidence="1">Multi-pass membrane protein</topology>
    </subcellularLocation>
</comment>
<dbReference type="InterPro" id="IPR002797">
    <property type="entry name" value="Polysacc_synth"/>
</dbReference>
<feature type="transmembrane region" description="Helical" evidence="6">
    <location>
        <begin position="366"/>
        <end position="389"/>
    </location>
</feature>
<evidence type="ECO:0000256" key="1">
    <source>
        <dbReference type="ARBA" id="ARBA00004651"/>
    </source>
</evidence>
<dbReference type="PANTHER" id="PTHR30250:SF29">
    <property type="entry name" value="POLYSACCHARIDE BIOSYNTHESIS PROTEIN C-TERMINAL DOMAIN-CONTAINING PROTEIN"/>
    <property type="match status" value="1"/>
</dbReference>
<dbReference type="Pfam" id="PF01943">
    <property type="entry name" value="Polysacc_synt"/>
    <property type="match status" value="1"/>
</dbReference>
<evidence type="ECO:0000256" key="3">
    <source>
        <dbReference type="ARBA" id="ARBA00022692"/>
    </source>
</evidence>
<keyword evidence="4 6" id="KW-1133">Transmembrane helix</keyword>
<feature type="transmembrane region" description="Helical" evidence="6">
    <location>
        <begin position="128"/>
        <end position="148"/>
    </location>
</feature>
<feature type="transmembrane region" description="Helical" evidence="6">
    <location>
        <begin position="93"/>
        <end position="116"/>
    </location>
</feature>
<gene>
    <name evidence="7" type="ORF">D3P09_26375</name>
</gene>
<feature type="transmembrane region" description="Helical" evidence="6">
    <location>
        <begin position="426"/>
        <end position="444"/>
    </location>
</feature>
<feature type="transmembrane region" description="Helical" evidence="6">
    <location>
        <begin position="12"/>
        <end position="37"/>
    </location>
</feature>
<dbReference type="AlphaFoldDB" id="A0A3A6PA23"/>
<evidence type="ECO:0000256" key="5">
    <source>
        <dbReference type="ARBA" id="ARBA00023136"/>
    </source>
</evidence>
<feature type="transmembrane region" description="Helical" evidence="6">
    <location>
        <begin position="401"/>
        <end position="420"/>
    </location>
</feature>
<reference evidence="7 8" key="1">
    <citation type="submission" date="2018-09" db="EMBL/GenBank/DDBJ databases">
        <title>Paenibacillus aracenensis nov. sp. isolated from a cave in southern Spain.</title>
        <authorList>
            <person name="Jurado V."/>
            <person name="Gutierrez-Patricio S."/>
            <person name="Gonzalez-Pimentel J.L."/>
            <person name="Miller A.Z."/>
            <person name="Laiz L."/>
            <person name="Saiz-Jimenez C."/>
        </authorList>
    </citation>
    <scope>NUCLEOTIDE SEQUENCE [LARGE SCALE GENOMIC DNA]</scope>
    <source>
        <strain evidence="7 8">JCM 19203</strain>
    </source>
</reference>
<dbReference type="PANTHER" id="PTHR30250">
    <property type="entry name" value="PST FAMILY PREDICTED COLANIC ACID TRANSPORTER"/>
    <property type="match status" value="1"/>
</dbReference>
<feature type="transmembrane region" description="Helical" evidence="6">
    <location>
        <begin position="295"/>
        <end position="317"/>
    </location>
</feature>
<evidence type="ECO:0000313" key="8">
    <source>
        <dbReference type="Proteomes" id="UP000267798"/>
    </source>
</evidence>
<name>A0A3A6PA23_9BACL</name>
<feature type="transmembrane region" description="Helical" evidence="6">
    <location>
        <begin position="503"/>
        <end position="522"/>
    </location>
</feature>
<keyword evidence="8" id="KW-1185">Reference proteome</keyword>
<dbReference type="GO" id="GO:0005886">
    <property type="term" value="C:plasma membrane"/>
    <property type="evidence" value="ECO:0007669"/>
    <property type="project" value="UniProtKB-SubCell"/>
</dbReference>
<organism evidence="7 8">
    <name type="scientific">Paenibacillus pinisoli</name>
    <dbReference type="NCBI Taxonomy" id="1276110"/>
    <lineage>
        <taxon>Bacteria</taxon>
        <taxon>Bacillati</taxon>
        <taxon>Bacillota</taxon>
        <taxon>Bacilli</taxon>
        <taxon>Bacillales</taxon>
        <taxon>Paenibacillaceae</taxon>
        <taxon>Paenibacillus</taxon>
    </lineage>
</organism>
<feature type="transmembrane region" description="Helical" evidence="6">
    <location>
        <begin position="338"/>
        <end position="360"/>
    </location>
</feature>
<dbReference type="RefSeq" id="WP_120114433.1">
    <property type="nucleotide sequence ID" value="NZ_QXQB01000009.1"/>
</dbReference>
<dbReference type="Proteomes" id="UP000267798">
    <property type="component" value="Unassembled WGS sequence"/>
</dbReference>
<keyword evidence="3 6" id="KW-0812">Transmembrane</keyword>
<dbReference type="InterPro" id="IPR050833">
    <property type="entry name" value="Poly_Biosynth_Transport"/>
</dbReference>
<keyword evidence="5 6" id="KW-0472">Membrane</keyword>
<dbReference type="EMBL" id="QXQB01000009">
    <property type="protein sequence ID" value="RJX36765.1"/>
    <property type="molecule type" value="Genomic_DNA"/>
</dbReference>
<comment type="caution">
    <text evidence="7">The sequence shown here is derived from an EMBL/GenBank/DDBJ whole genome shotgun (WGS) entry which is preliminary data.</text>
</comment>
<sequence>MGRTASRLRGGGIWRNGVILMAGAALISKLVGTLQKIPLQNLAGDRVFGIYNAVYPFYQLIAVLATAGLPTAISIIIARKLKEDEALEGTRSTVIAAAILLGMTGLIGFIGMWLTADLAASWIGDDSAALAIRVLSVALIFAPLAAVLRGYQQGRRRMGLSAASQVAEQCARVAIMVLALQLGLTAGWSDSALAAGVMGGAGAGAVTALILLSLGGLRDRSARSTAARNPLGFQRIAQEMKELAAIAAPAALASIVVPIVGVVDAFMVPRLLGDSGMAEATAMSLFGVYSRGGPLVQLVTMVAAAAAAAMVPGLVAAKAGGRLDELQTRLSLQLRMAWMMGGAAAIGLMLLAEPINIMLYKDAKGTLAFALVGCTALAGSVNAVVAPALQALGSVRAPAALLLLAALLKGALNAALVPSLGIEGAALSGVIALSAAALLGAAALRRAAAGLRPPHGQLKRRAGIGPAAAGIVALAVMASAVLLAERALGAALGHGLPQRSLAAALTLAGAAVGVVVFAAAALRAGAIDAREWRAIPGGDRLAARLRRLRLIPPLDEH</sequence>
<feature type="transmembrane region" description="Helical" evidence="6">
    <location>
        <begin position="464"/>
        <end position="483"/>
    </location>
</feature>
<accession>A0A3A6PA23</accession>